<feature type="domain" description="CCHC-type" evidence="4">
    <location>
        <begin position="213"/>
        <end position="228"/>
    </location>
</feature>
<dbReference type="PANTHER" id="PTHR46242">
    <property type="entry name" value="ZINC FINGER CCHC DOMAIN-CONTAINING PROTEIN 9 ZCCHC9"/>
    <property type="match status" value="1"/>
</dbReference>
<dbReference type="InterPro" id="IPR001878">
    <property type="entry name" value="Znf_CCHC"/>
</dbReference>
<feature type="compositionally biased region" description="Basic and acidic residues" evidence="3">
    <location>
        <begin position="69"/>
        <end position="78"/>
    </location>
</feature>
<feature type="compositionally biased region" description="Gly residues" evidence="3">
    <location>
        <begin position="19"/>
        <end position="32"/>
    </location>
</feature>
<dbReference type="InterPro" id="IPR036875">
    <property type="entry name" value="Znf_CCHC_sf"/>
</dbReference>
<accession>A0AAV4ZZQ1</accession>
<dbReference type="Proteomes" id="UP001050691">
    <property type="component" value="Unassembled WGS sequence"/>
</dbReference>
<reference evidence="5" key="1">
    <citation type="submission" date="2021-10" db="EMBL/GenBank/DDBJ databases">
        <title>De novo Genome Assembly of Clathrus columnatus (Basidiomycota, Fungi) Using Illumina and Nanopore Sequence Data.</title>
        <authorList>
            <person name="Ogiso-Tanaka E."/>
            <person name="Itagaki H."/>
            <person name="Hosoya T."/>
            <person name="Hosaka K."/>
        </authorList>
    </citation>
    <scope>NUCLEOTIDE SEQUENCE</scope>
    <source>
        <strain evidence="5">MO-923</strain>
    </source>
</reference>
<dbReference type="GO" id="GO:0005730">
    <property type="term" value="C:nucleolus"/>
    <property type="evidence" value="ECO:0007669"/>
    <property type="project" value="TreeGrafter"/>
</dbReference>
<keyword evidence="1" id="KW-0507">mRNA processing</keyword>
<keyword evidence="2" id="KW-0479">Metal-binding</keyword>
<dbReference type="SMART" id="SM00343">
    <property type="entry name" value="ZnF_C2HC"/>
    <property type="match status" value="4"/>
</dbReference>
<name>A0AAV4ZZQ1_9AGAM</name>
<dbReference type="AlphaFoldDB" id="A0AAV4ZZQ1"/>
<dbReference type="PROSITE" id="PS50158">
    <property type="entry name" value="ZF_CCHC"/>
    <property type="match status" value="1"/>
</dbReference>
<dbReference type="InterPro" id="IPR042246">
    <property type="entry name" value="ZCCHC9"/>
</dbReference>
<gene>
    <name evidence="5" type="ORF">Clacol_000442</name>
</gene>
<dbReference type="SUPFAM" id="SSF57756">
    <property type="entry name" value="Retrovirus zinc finger-like domains"/>
    <property type="match status" value="2"/>
</dbReference>
<dbReference type="PANTHER" id="PTHR46242:SF1">
    <property type="entry name" value="ZINC FINGER CCHC DOMAIN-CONTAINING PROTEIN 9"/>
    <property type="match status" value="1"/>
</dbReference>
<evidence type="ECO:0000259" key="4">
    <source>
        <dbReference type="PROSITE" id="PS50158"/>
    </source>
</evidence>
<evidence type="ECO:0000313" key="6">
    <source>
        <dbReference type="Proteomes" id="UP001050691"/>
    </source>
</evidence>
<keyword evidence="6" id="KW-1185">Reference proteome</keyword>
<keyword evidence="2" id="KW-0863">Zinc-finger</keyword>
<comment type="caution">
    <text evidence="5">The sequence shown here is derived from an EMBL/GenBank/DDBJ whole genome shotgun (WGS) entry which is preliminary data.</text>
</comment>
<feature type="compositionally biased region" description="Basic and acidic residues" evidence="3">
    <location>
        <begin position="113"/>
        <end position="122"/>
    </location>
</feature>
<evidence type="ECO:0000256" key="1">
    <source>
        <dbReference type="ARBA" id="ARBA00022664"/>
    </source>
</evidence>
<sequence length="320" mass="35021">MTRITNFGRKKTYLKAGFVDGGGGGGGGGGGTDVDNNEQIDHGESLPGPSSANESNPIKKPRKRRKKAKDTDDAVGKADDEENNGKSSVENSKKQEDSSKHSDDKGKKVKSGLKRERMNKKYDGAISSELRRLKRMTDRNANITCLRCRQKGHTVKTCSQAELSQLESNEEENVKPKSALAVGICYRCGSRRHNLSRCKKPTDPDNPLPFASCFVCSKTGHLASTCPQNAGKGVYPNGGSCKLCKQTSHLAKDCPLKTRVSQNTLMLGDVQTEGGADEDDFHVIKRRRNALQKEETITKKLGDKADYIHKKANPKVVVFK</sequence>
<protein>
    <recommendedName>
        <fullName evidence="4">CCHC-type domain-containing protein</fullName>
    </recommendedName>
</protein>
<feature type="region of interest" description="Disordered" evidence="3">
    <location>
        <begin position="1"/>
        <end position="122"/>
    </location>
</feature>
<feature type="compositionally biased region" description="Basic residues" evidence="3">
    <location>
        <begin position="59"/>
        <end position="68"/>
    </location>
</feature>
<evidence type="ECO:0000256" key="2">
    <source>
        <dbReference type="PROSITE-ProRule" id="PRU00047"/>
    </source>
</evidence>
<organism evidence="5 6">
    <name type="scientific">Clathrus columnatus</name>
    <dbReference type="NCBI Taxonomy" id="1419009"/>
    <lineage>
        <taxon>Eukaryota</taxon>
        <taxon>Fungi</taxon>
        <taxon>Dikarya</taxon>
        <taxon>Basidiomycota</taxon>
        <taxon>Agaricomycotina</taxon>
        <taxon>Agaricomycetes</taxon>
        <taxon>Phallomycetidae</taxon>
        <taxon>Phallales</taxon>
        <taxon>Clathraceae</taxon>
        <taxon>Clathrus</taxon>
    </lineage>
</organism>
<dbReference type="GO" id="GO:0003676">
    <property type="term" value="F:nucleic acid binding"/>
    <property type="evidence" value="ECO:0007669"/>
    <property type="project" value="InterPro"/>
</dbReference>
<evidence type="ECO:0000256" key="3">
    <source>
        <dbReference type="SAM" id="MobiDB-lite"/>
    </source>
</evidence>
<dbReference type="Gene3D" id="4.10.60.10">
    <property type="entry name" value="Zinc finger, CCHC-type"/>
    <property type="match status" value="2"/>
</dbReference>
<feature type="compositionally biased region" description="Basic and acidic residues" evidence="3">
    <location>
        <begin position="91"/>
        <end position="106"/>
    </location>
</feature>
<dbReference type="GO" id="GO:0006397">
    <property type="term" value="P:mRNA processing"/>
    <property type="evidence" value="ECO:0007669"/>
    <property type="project" value="UniProtKB-KW"/>
</dbReference>
<evidence type="ECO:0000313" key="5">
    <source>
        <dbReference type="EMBL" id="GJJ06251.1"/>
    </source>
</evidence>
<dbReference type="GO" id="GO:0008270">
    <property type="term" value="F:zinc ion binding"/>
    <property type="evidence" value="ECO:0007669"/>
    <property type="project" value="UniProtKB-KW"/>
</dbReference>
<proteinExistence type="predicted"/>
<keyword evidence="2" id="KW-0862">Zinc</keyword>
<dbReference type="EMBL" id="BPWL01000001">
    <property type="protein sequence ID" value="GJJ06251.1"/>
    <property type="molecule type" value="Genomic_DNA"/>
</dbReference>